<dbReference type="Gene3D" id="1.20.1070.10">
    <property type="entry name" value="Rhodopsin 7-helix transmembrane proteins"/>
    <property type="match status" value="1"/>
</dbReference>
<dbReference type="Proteomes" id="UP001497497">
    <property type="component" value="Unassembled WGS sequence"/>
</dbReference>
<protein>
    <recommendedName>
        <fullName evidence="6">G-protein coupled receptors family 1 profile domain-containing protein</fullName>
    </recommendedName>
</protein>
<dbReference type="InterPro" id="IPR017452">
    <property type="entry name" value="GPCR_Rhodpsn_7TM"/>
</dbReference>
<feature type="domain" description="G-protein coupled receptors family 1 profile" evidence="6">
    <location>
        <begin position="1"/>
        <end position="253"/>
    </location>
</feature>
<keyword evidence="4 5" id="KW-0472">Membrane</keyword>
<dbReference type="Pfam" id="PF00001">
    <property type="entry name" value="7tm_1"/>
    <property type="match status" value="1"/>
</dbReference>
<evidence type="ECO:0000256" key="2">
    <source>
        <dbReference type="ARBA" id="ARBA00022692"/>
    </source>
</evidence>
<evidence type="ECO:0000313" key="8">
    <source>
        <dbReference type="Proteomes" id="UP001497497"/>
    </source>
</evidence>
<evidence type="ECO:0000256" key="3">
    <source>
        <dbReference type="ARBA" id="ARBA00022989"/>
    </source>
</evidence>
<evidence type="ECO:0000256" key="4">
    <source>
        <dbReference type="ARBA" id="ARBA00023136"/>
    </source>
</evidence>
<dbReference type="InterPro" id="IPR052954">
    <property type="entry name" value="GPCR-Ligand_Int"/>
</dbReference>
<dbReference type="SUPFAM" id="SSF81321">
    <property type="entry name" value="Family A G protein-coupled receptor-like"/>
    <property type="match status" value="1"/>
</dbReference>
<evidence type="ECO:0000259" key="6">
    <source>
        <dbReference type="PROSITE" id="PS50262"/>
    </source>
</evidence>
<feature type="transmembrane region" description="Helical" evidence="5">
    <location>
        <begin position="83"/>
        <end position="106"/>
    </location>
</feature>
<keyword evidence="2 5" id="KW-0812">Transmembrane</keyword>
<evidence type="ECO:0000313" key="7">
    <source>
        <dbReference type="EMBL" id="CAL1526028.1"/>
    </source>
</evidence>
<reference evidence="7 8" key="1">
    <citation type="submission" date="2024-04" db="EMBL/GenBank/DDBJ databases">
        <authorList>
            <consortium name="Genoscope - CEA"/>
            <person name="William W."/>
        </authorList>
    </citation>
    <scope>NUCLEOTIDE SEQUENCE [LARGE SCALE GENOMIC DNA]</scope>
</reference>
<feature type="transmembrane region" description="Helical" evidence="5">
    <location>
        <begin position="190"/>
        <end position="210"/>
    </location>
</feature>
<keyword evidence="8" id="KW-1185">Reference proteome</keyword>
<dbReference type="AlphaFoldDB" id="A0AAV2GXD3"/>
<accession>A0AAV2GXD3</accession>
<dbReference type="EMBL" id="CAXITT010000001">
    <property type="protein sequence ID" value="CAL1526028.1"/>
    <property type="molecule type" value="Genomic_DNA"/>
</dbReference>
<dbReference type="PROSITE" id="PS50262">
    <property type="entry name" value="G_PROTEIN_RECEP_F1_2"/>
    <property type="match status" value="1"/>
</dbReference>
<dbReference type="InterPro" id="IPR000276">
    <property type="entry name" value="GPCR_Rhodpsn"/>
</dbReference>
<dbReference type="GO" id="GO:0004930">
    <property type="term" value="F:G protein-coupled receptor activity"/>
    <property type="evidence" value="ECO:0007669"/>
    <property type="project" value="InterPro"/>
</dbReference>
<proteinExistence type="predicted"/>
<gene>
    <name evidence="7" type="ORF">GSLYS_00000205001</name>
</gene>
<evidence type="ECO:0000256" key="1">
    <source>
        <dbReference type="ARBA" id="ARBA00004370"/>
    </source>
</evidence>
<feature type="transmembrane region" description="Helical" evidence="5">
    <location>
        <begin position="45"/>
        <end position="63"/>
    </location>
</feature>
<dbReference type="PANTHER" id="PTHR46641">
    <property type="entry name" value="FMRFAMIDE RECEPTOR-RELATED"/>
    <property type="match status" value="1"/>
</dbReference>
<evidence type="ECO:0000256" key="5">
    <source>
        <dbReference type="SAM" id="Phobius"/>
    </source>
</evidence>
<keyword evidence="3 5" id="KW-1133">Transmembrane helix</keyword>
<feature type="transmembrane region" description="Helical" evidence="5">
    <location>
        <begin position="230"/>
        <end position="254"/>
    </location>
</feature>
<name>A0AAV2GXD3_LYMST</name>
<organism evidence="7 8">
    <name type="scientific">Lymnaea stagnalis</name>
    <name type="common">Great pond snail</name>
    <name type="synonym">Helix stagnalis</name>
    <dbReference type="NCBI Taxonomy" id="6523"/>
    <lineage>
        <taxon>Eukaryota</taxon>
        <taxon>Metazoa</taxon>
        <taxon>Spiralia</taxon>
        <taxon>Lophotrochozoa</taxon>
        <taxon>Mollusca</taxon>
        <taxon>Gastropoda</taxon>
        <taxon>Heterobranchia</taxon>
        <taxon>Euthyneura</taxon>
        <taxon>Panpulmonata</taxon>
        <taxon>Hygrophila</taxon>
        <taxon>Lymnaeoidea</taxon>
        <taxon>Lymnaeidae</taxon>
        <taxon>Lymnaea</taxon>
    </lineage>
</organism>
<comment type="caution">
    <text evidence="7">The sequence shown here is derived from an EMBL/GenBank/DDBJ whole genome shotgun (WGS) entry which is preliminary data.</text>
</comment>
<feature type="transmembrane region" description="Helical" evidence="5">
    <location>
        <begin position="138"/>
        <end position="166"/>
    </location>
</feature>
<dbReference type="PANTHER" id="PTHR46641:SF2">
    <property type="entry name" value="FMRFAMIDE RECEPTOR"/>
    <property type="match status" value="1"/>
</dbReference>
<sequence>MTSIAVWDLLKCTCAFIHRLFGPISLASPSFGYSWIGYTRPNIEYAHIFAGYVSFALTAFVSIERCLCVCRPFTVKSVFTARFTTLMVLMISAVVFGSYSVMFFIYDVELVFNPDLNAIVAVYVYNMFYYAHRATVLVYYQVAGITLPTLSITVLCVCSITTVYHLKRSQDFLRSRHNFDSGISRKEKQVVKMLLTVVFVNIGNLLPRIVFYTAQLFEPEFYLLRKYNNIFFMTRCFITVLDFIKSSVNFFIYYRMSSNFHATFSELFAPCRSKFKAFFPPCLDKHQ</sequence>
<comment type="subcellular location">
    <subcellularLocation>
        <location evidence="1">Membrane</location>
    </subcellularLocation>
</comment>
<dbReference type="GO" id="GO:0016020">
    <property type="term" value="C:membrane"/>
    <property type="evidence" value="ECO:0007669"/>
    <property type="project" value="UniProtKB-SubCell"/>
</dbReference>